<evidence type="ECO:0000313" key="3">
    <source>
        <dbReference type="Proteomes" id="UP000050525"/>
    </source>
</evidence>
<name>A0A151MRM0_ALLMI</name>
<keyword evidence="3" id="KW-1185">Reference proteome</keyword>
<feature type="compositionally biased region" description="Low complexity" evidence="1">
    <location>
        <begin position="48"/>
        <end position="64"/>
    </location>
</feature>
<dbReference type="STRING" id="8496.A0A151MRM0"/>
<dbReference type="EMBL" id="AKHW03005292">
    <property type="protein sequence ID" value="KYO27178.1"/>
    <property type="molecule type" value="Genomic_DNA"/>
</dbReference>
<comment type="caution">
    <text evidence="2">The sequence shown here is derived from an EMBL/GenBank/DDBJ whole genome shotgun (WGS) entry which is preliminary data.</text>
</comment>
<evidence type="ECO:0000256" key="1">
    <source>
        <dbReference type="SAM" id="MobiDB-lite"/>
    </source>
</evidence>
<reference evidence="2 3" key="1">
    <citation type="journal article" date="2012" name="Genome Biol.">
        <title>Sequencing three crocodilian genomes to illuminate the evolution of archosaurs and amniotes.</title>
        <authorList>
            <person name="St John J.A."/>
            <person name="Braun E.L."/>
            <person name="Isberg S.R."/>
            <person name="Miles L.G."/>
            <person name="Chong A.Y."/>
            <person name="Gongora J."/>
            <person name="Dalzell P."/>
            <person name="Moran C."/>
            <person name="Bed'hom B."/>
            <person name="Abzhanov A."/>
            <person name="Burgess S.C."/>
            <person name="Cooksey A.M."/>
            <person name="Castoe T.A."/>
            <person name="Crawford N.G."/>
            <person name="Densmore L.D."/>
            <person name="Drew J.C."/>
            <person name="Edwards S.V."/>
            <person name="Faircloth B.C."/>
            <person name="Fujita M.K."/>
            <person name="Greenwold M.J."/>
            <person name="Hoffmann F.G."/>
            <person name="Howard J.M."/>
            <person name="Iguchi T."/>
            <person name="Janes D.E."/>
            <person name="Khan S.Y."/>
            <person name="Kohno S."/>
            <person name="de Koning A.J."/>
            <person name="Lance S.L."/>
            <person name="McCarthy F.M."/>
            <person name="McCormack J.E."/>
            <person name="Merchant M.E."/>
            <person name="Peterson D.G."/>
            <person name="Pollock D.D."/>
            <person name="Pourmand N."/>
            <person name="Raney B.J."/>
            <person name="Roessler K.A."/>
            <person name="Sanford J.R."/>
            <person name="Sawyer R.H."/>
            <person name="Schmidt C.J."/>
            <person name="Triplett E.W."/>
            <person name="Tuberville T.D."/>
            <person name="Venegas-Anaya M."/>
            <person name="Howard J.T."/>
            <person name="Jarvis E.D."/>
            <person name="Guillette L.J.Jr."/>
            <person name="Glenn T.C."/>
            <person name="Green R.E."/>
            <person name="Ray D.A."/>
        </authorList>
    </citation>
    <scope>NUCLEOTIDE SEQUENCE [LARGE SCALE GENOMIC DNA]</scope>
    <source>
        <strain evidence="2">KSC_2009_1</strain>
    </source>
</reference>
<gene>
    <name evidence="2" type="ORF">Y1Q_0007750</name>
</gene>
<feature type="compositionally biased region" description="Polar residues" evidence="1">
    <location>
        <begin position="25"/>
        <end position="42"/>
    </location>
</feature>
<organism evidence="2 3">
    <name type="scientific">Alligator mississippiensis</name>
    <name type="common">American alligator</name>
    <dbReference type="NCBI Taxonomy" id="8496"/>
    <lineage>
        <taxon>Eukaryota</taxon>
        <taxon>Metazoa</taxon>
        <taxon>Chordata</taxon>
        <taxon>Craniata</taxon>
        <taxon>Vertebrata</taxon>
        <taxon>Euteleostomi</taxon>
        <taxon>Archelosauria</taxon>
        <taxon>Archosauria</taxon>
        <taxon>Crocodylia</taxon>
        <taxon>Alligatoridae</taxon>
        <taxon>Alligatorinae</taxon>
        <taxon>Alligator</taxon>
    </lineage>
</organism>
<dbReference type="AlphaFoldDB" id="A0A151MRM0"/>
<accession>A0A151MRM0</accession>
<protein>
    <submittedName>
        <fullName evidence="2">Uncharacterized protein</fullName>
    </submittedName>
</protein>
<sequence>MLTLCPPQQAFNATAVVRHMRKLQLGTSQELPGPTTPTSPCRSDQLMPGPSDGSDSSSSDRSPGNDCLQLPPD</sequence>
<dbReference type="Proteomes" id="UP000050525">
    <property type="component" value="Unassembled WGS sequence"/>
</dbReference>
<evidence type="ECO:0000313" key="2">
    <source>
        <dbReference type="EMBL" id="KYO27178.1"/>
    </source>
</evidence>
<feature type="region of interest" description="Disordered" evidence="1">
    <location>
        <begin position="24"/>
        <end position="73"/>
    </location>
</feature>
<proteinExistence type="predicted"/>